<name>A0A026WB11_OOCBI</name>
<dbReference type="OMA" id="PRRCHAK"/>
<feature type="region of interest" description="Disordered" evidence="1">
    <location>
        <begin position="264"/>
        <end position="323"/>
    </location>
</feature>
<evidence type="ECO:0000313" key="2">
    <source>
        <dbReference type="EMBL" id="EZA52214.1"/>
    </source>
</evidence>
<feature type="compositionally biased region" description="Basic and acidic residues" evidence="1">
    <location>
        <begin position="304"/>
        <end position="320"/>
    </location>
</feature>
<dbReference type="OrthoDB" id="7588182at2759"/>
<accession>A0A026WB11</accession>
<organism evidence="2 3">
    <name type="scientific">Ooceraea biroi</name>
    <name type="common">Clonal raider ant</name>
    <name type="synonym">Cerapachys biroi</name>
    <dbReference type="NCBI Taxonomy" id="2015173"/>
    <lineage>
        <taxon>Eukaryota</taxon>
        <taxon>Metazoa</taxon>
        <taxon>Ecdysozoa</taxon>
        <taxon>Arthropoda</taxon>
        <taxon>Hexapoda</taxon>
        <taxon>Insecta</taxon>
        <taxon>Pterygota</taxon>
        <taxon>Neoptera</taxon>
        <taxon>Endopterygota</taxon>
        <taxon>Hymenoptera</taxon>
        <taxon>Apocrita</taxon>
        <taxon>Aculeata</taxon>
        <taxon>Formicoidea</taxon>
        <taxon>Formicidae</taxon>
        <taxon>Dorylinae</taxon>
        <taxon>Ooceraea</taxon>
    </lineage>
</organism>
<evidence type="ECO:0000313" key="3">
    <source>
        <dbReference type="Proteomes" id="UP000053097"/>
    </source>
</evidence>
<proteinExistence type="predicted"/>
<sequence length="456" mass="52738">MTEPPCRICTRLAPPTTSELHRTLQGRYKSSVTRRREYCEPRRCHAKVGTDLKSEFHSRSYDVDRIVNKIQELRRNVQDVGELKRHDKTFSISTRQIRKRNVFTKIQKKIQRKSPSSSATEITDVTAARRTVENCLREMTKVKAFLEDDNSWWKILKSRSVDCCHQKVPHLHGLLDGSSVTLMLLEEEADEVPRRFMTSTPKKRSDIAGFSFRTSSKESTSEMNYTEQGANPSKEDTQARTASCYSIDMKSALIEVASIDRHNPTEQYAKRDTRSKQGTAPLEFLTEVREDRSNMQKPSKSSSRRKDTVQYENKEKRTDRSNVVSPREIWYGQTMPEDTLRPRETFSSENTGGIKHIDFESNVDLSTTPEMKKLLIIVRTPPSAVDDELKMGSKTIVILRERAVMRSSLPTTNTSPKNLKAERSKKRRVCIRKAEDSDRKKRFCSEMCQMRRKDKI</sequence>
<feature type="region of interest" description="Disordered" evidence="1">
    <location>
        <begin position="207"/>
        <end position="239"/>
    </location>
</feature>
<feature type="compositionally biased region" description="Basic and acidic residues" evidence="1">
    <location>
        <begin position="264"/>
        <end position="275"/>
    </location>
</feature>
<protein>
    <submittedName>
        <fullName evidence="2">Uncharacterized protein</fullName>
    </submittedName>
</protein>
<dbReference type="EMBL" id="KK107348">
    <property type="protein sequence ID" value="EZA52214.1"/>
    <property type="molecule type" value="Genomic_DNA"/>
</dbReference>
<keyword evidence="3" id="KW-1185">Reference proteome</keyword>
<gene>
    <name evidence="2" type="ORF">X777_08727</name>
</gene>
<dbReference type="Proteomes" id="UP000053097">
    <property type="component" value="Unassembled WGS sequence"/>
</dbReference>
<reference evidence="2 3" key="1">
    <citation type="journal article" date="2014" name="Curr. Biol.">
        <title>The genome of the clonal raider ant Cerapachys biroi.</title>
        <authorList>
            <person name="Oxley P.R."/>
            <person name="Ji L."/>
            <person name="Fetter-Pruneda I."/>
            <person name="McKenzie S.K."/>
            <person name="Li C."/>
            <person name="Hu H."/>
            <person name="Zhang G."/>
            <person name="Kronauer D.J."/>
        </authorList>
    </citation>
    <scope>NUCLEOTIDE SEQUENCE [LARGE SCALE GENOMIC DNA]</scope>
</reference>
<feature type="compositionally biased region" description="Polar residues" evidence="1">
    <location>
        <begin position="221"/>
        <end position="231"/>
    </location>
</feature>
<evidence type="ECO:0000256" key="1">
    <source>
        <dbReference type="SAM" id="MobiDB-lite"/>
    </source>
</evidence>
<dbReference type="AlphaFoldDB" id="A0A026WB11"/>